<keyword evidence="2" id="KW-0201">Cytochrome c-type biogenesis</keyword>
<dbReference type="SUPFAM" id="SSF52833">
    <property type="entry name" value="Thioredoxin-like"/>
    <property type="match status" value="1"/>
</dbReference>
<evidence type="ECO:0000313" key="7">
    <source>
        <dbReference type="EMBL" id="WOF13015.1"/>
    </source>
</evidence>
<dbReference type="PANTHER" id="PTHR42852:SF6">
    <property type="entry name" value="THIOL:DISULFIDE INTERCHANGE PROTEIN DSBE"/>
    <property type="match status" value="1"/>
</dbReference>
<evidence type="ECO:0000256" key="1">
    <source>
        <dbReference type="ARBA" id="ARBA00004196"/>
    </source>
</evidence>
<evidence type="ECO:0000313" key="6">
    <source>
        <dbReference type="EMBL" id="NJC16487.1"/>
    </source>
</evidence>
<evidence type="ECO:0000256" key="4">
    <source>
        <dbReference type="ARBA" id="ARBA00023284"/>
    </source>
</evidence>
<keyword evidence="6" id="KW-0413">Isomerase</keyword>
<dbReference type="GO" id="GO:0016491">
    <property type="term" value="F:oxidoreductase activity"/>
    <property type="evidence" value="ECO:0007669"/>
    <property type="project" value="InterPro"/>
</dbReference>
<dbReference type="PANTHER" id="PTHR42852">
    <property type="entry name" value="THIOL:DISULFIDE INTERCHANGE PROTEIN DSBE"/>
    <property type="match status" value="1"/>
</dbReference>
<comment type="subcellular location">
    <subcellularLocation>
        <location evidence="1">Cell envelope</location>
    </subcellularLocation>
</comment>
<dbReference type="Proteomes" id="UP001302374">
    <property type="component" value="Chromosome"/>
</dbReference>
<dbReference type="InterPro" id="IPR036249">
    <property type="entry name" value="Thioredoxin-like_sf"/>
</dbReference>
<dbReference type="CDD" id="cd02966">
    <property type="entry name" value="TlpA_like_family"/>
    <property type="match status" value="1"/>
</dbReference>
<keyword evidence="3" id="KW-1015">Disulfide bond</keyword>
<gene>
    <name evidence="7" type="ORF">F1644_12435</name>
    <name evidence="6" type="ORF">GGR15_000089</name>
</gene>
<dbReference type="InterPro" id="IPR013766">
    <property type="entry name" value="Thioredoxin_domain"/>
</dbReference>
<keyword evidence="4" id="KW-0676">Redox-active center</keyword>
<dbReference type="InterPro" id="IPR013740">
    <property type="entry name" value="Redoxin"/>
</dbReference>
<evidence type="ECO:0000256" key="3">
    <source>
        <dbReference type="ARBA" id="ARBA00023157"/>
    </source>
</evidence>
<dbReference type="EMBL" id="CP043839">
    <property type="protein sequence ID" value="WOF13015.1"/>
    <property type="molecule type" value="Genomic_DNA"/>
</dbReference>
<dbReference type="EMBL" id="JAATLI010000001">
    <property type="protein sequence ID" value="NJC16487.1"/>
    <property type="molecule type" value="Genomic_DNA"/>
</dbReference>
<dbReference type="GO" id="GO:0030313">
    <property type="term" value="C:cell envelope"/>
    <property type="evidence" value="ECO:0007669"/>
    <property type="project" value="UniProtKB-SubCell"/>
</dbReference>
<dbReference type="InterPro" id="IPR050553">
    <property type="entry name" value="Thioredoxin_ResA/DsbE_sf"/>
</dbReference>
<dbReference type="Proteomes" id="UP000576368">
    <property type="component" value="Unassembled WGS sequence"/>
</dbReference>
<dbReference type="PROSITE" id="PS51352">
    <property type="entry name" value="THIOREDOXIN_2"/>
    <property type="match status" value="1"/>
</dbReference>
<evidence type="ECO:0000313" key="9">
    <source>
        <dbReference type="Proteomes" id="UP001302374"/>
    </source>
</evidence>
<dbReference type="PROSITE" id="PS51257">
    <property type="entry name" value="PROKAR_LIPOPROTEIN"/>
    <property type="match status" value="1"/>
</dbReference>
<dbReference type="RefSeq" id="WP_118305245.1">
    <property type="nucleotide sequence ID" value="NZ_BMPA01000001.1"/>
</dbReference>
<reference evidence="6 8" key="2">
    <citation type="submission" date="2020-03" db="EMBL/GenBank/DDBJ databases">
        <title>Genomic Encyclopedia of Type Strains, Phase IV (KMG-IV): sequencing the most valuable type-strain genomes for metagenomic binning, comparative biology and taxonomic classification.</title>
        <authorList>
            <person name="Goeker M."/>
        </authorList>
    </citation>
    <scope>NUCLEOTIDE SEQUENCE [LARGE SCALE GENOMIC DNA]</scope>
    <source>
        <strain evidence="6 8">DSM 105722</strain>
    </source>
</reference>
<dbReference type="AlphaFoldDB" id="A0A7X5YBH8"/>
<sequence length="379" mass="43547">MKKIVIFLFWIVVGMVTGCVSNDTTKVIITAENYPLDTVRIVWMAGGEFKGEKVPLKNGKGEVEISAPEYTLVSIINDDPAQRITYGDGIIPSPSINFFAEMGQRIRVQFDGERWPIARIDGGKVNEDYMRLWGKKGPLERKKWELMRVLYSSEDVDKEPLKQEISAIREACQQMEYEFIPLNPDSYVSLHLLPGVRTSLPFEKYEQLFLNLSERVRNTEMGKSTSEQIAMTKKSLPGQPAPDFSKVDKKGNTIRLSDLKGKYVLIDFWGTWCIPCRRSHPHLVELHEKYAPKGVYFINVAQENDMKFRDNWLKVIEEDKMTWTQILNNEGQEGCDVVRLFSVTTFPTKVLIDQEGRIVGRYLGDSKELDKELEMIFGE</sequence>
<evidence type="ECO:0000313" key="8">
    <source>
        <dbReference type="Proteomes" id="UP000576368"/>
    </source>
</evidence>
<organism evidence="6 8">
    <name type="scientific">Butyricimonas paravirosa</name>
    <dbReference type="NCBI Taxonomy" id="1472417"/>
    <lineage>
        <taxon>Bacteria</taxon>
        <taxon>Pseudomonadati</taxon>
        <taxon>Bacteroidota</taxon>
        <taxon>Bacteroidia</taxon>
        <taxon>Bacteroidales</taxon>
        <taxon>Odoribacteraceae</taxon>
        <taxon>Butyricimonas</taxon>
    </lineage>
</organism>
<protein>
    <submittedName>
        <fullName evidence="6">Thiol-disulfide isomerase/thioredoxin</fullName>
    </submittedName>
    <submittedName>
        <fullName evidence="7">TlpA family protein disulfide reductase</fullName>
    </submittedName>
</protein>
<keyword evidence="9" id="KW-1185">Reference proteome</keyword>
<evidence type="ECO:0000256" key="2">
    <source>
        <dbReference type="ARBA" id="ARBA00022748"/>
    </source>
</evidence>
<proteinExistence type="predicted"/>
<dbReference type="Pfam" id="PF08534">
    <property type="entry name" value="Redoxin"/>
    <property type="match status" value="1"/>
</dbReference>
<dbReference type="GeneID" id="86892114"/>
<dbReference type="GO" id="GO:0016853">
    <property type="term" value="F:isomerase activity"/>
    <property type="evidence" value="ECO:0007669"/>
    <property type="project" value="UniProtKB-KW"/>
</dbReference>
<dbReference type="Gene3D" id="3.40.30.10">
    <property type="entry name" value="Glutaredoxin"/>
    <property type="match status" value="1"/>
</dbReference>
<accession>A0A7X5YBH8</accession>
<evidence type="ECO:0000259" key="5">
    <source>
        <dbReference type="PROSITE" id="PS51352"/>
    </source>
</evidence>
<name>A0A7X5YBH8_9BACT</name>
<feature type="domain" description="Thioredoxin" evidence="5">
    <location>
        <begin position="235"/>
        <end position="379"/>
    </location>
</feature>
<dbReference type="GO" id="GO:0017004">
    <property type="term" value="P:cytochrome complex assembly"/>
    <property type="evidence" value="ECO:0007669"/>
    <property type="project" value="UniProtKB-KW"/>
</dbReference>
<reference evidence="7 9" key="1">
    <citation type="submission" date="2019-09" db="EMBL/GenBank/DDBJ databases">
        <title>Butyricimonas paravirosa DSM 105722 (=214-4 = JCM 18677 = CCUG 65563).</title>
        <authorList>
            <person name="Le Roy T."/>
            <person name="Cani P.D."/>
        </authorList>
    </citation>
    <scope>NUCLEOTIDE SEQUENCE [LARGE SCALE GENOMIC DNA]</scope>
    <source>
        <strain evidence="7 9">DSM 105722</strain>
    </source>
</reference>